<name>A0ABV2QQC3_9MICO</name>
<keyword evidence="3" id="KW-1185">Reference proteome</keyword>
<dbReference type="Proteomes" id="UP001549257">
    <property type="component" value="Unassembled WGS sequence"/>
</dbReference>
<sequence>MADKIWLNMQDLELVNESLLVSITEFTEVADSNDDVEAAIGDPAGRGDLRGRVYDFEAGWNNNREKLTENLTKVQEHLQGIIDGFNTLDSELNSGLTAAETSPLSNPGRDNIPV</sequence>
<gene>
    <name evidence="2" type="ORF">ABIE21_002781</name>
</gene>
<reference evidence="2 3" key="1">
    <citation type="submission" date="2024-06" db="EMBL/GenBank/DDBJ databases">
        <title>Sorghum-associated microbial communities from plants grown in Nebraska, USA.</title>
        <authorList>
            <person name="Schachtman D."/>
        </authorList>
    </citation>
    <scope>NUCLEOTIDE SEQUENCE [LARGE SCALE GENOMIC DNA]</scope>
    <source>
        <strain evidence="2 3">2857</strain>
    </source>
</reference>
<organism evidence="2 3">
    <name type="scientific">Conyzicola nivalis</name>
    <dbReference type="NCBI Taxonomy" id="1477021"/>
    <lineage>
        <taxon>Bacteria</taxon>
        <taxon>Bacillati</taxon>
        <taxon>Actinomycetota</taxon>
        <taxon>Actinomycetes</taxon>
        <taxon>Micrococcales</taxon>
        <taxon>Microbacteriaceae</taxon>
        <taxon>Conyzicola</taxon>
    </lineage>
</organism>
<dbReference type="RefSeq" id="WP_354025423.1">
    <property type="nucleotide sequence ID" value="NZ_JBEPSJ010000003.1"/>
</dbReference>
<comment type="caution">
    <text evidence="2">The sequence shown here is derived from an EMBL/GenBank/DDBJ whole genome shotgun (WGS) entry which is preliminary data.</text>
</comment>
<evidence type="ECO:0000313" key="2">
    <source>
        <dbReference type="EMBL" id="MET4583262.1"/>
    </source>
</evidence>
<evidence type="ECO:0000313" key="3">
    <source>
        <dbReference type="Proteomes" id="UP001549257"/>
    </source>
</evidence>
<accession>A0ABV2QQC3</accession>
<feature type="region of interest" description="Disordered" evidence="1">
    <location>
        <begin position="94"/>
        <end position="114"/>
    </location>
</feature>
<evidence type="ECO:0000256" key="1">
    <source>
        <dbReference type="SAM" id="MobiDB-lite"/>
    </source>
</evidence>
<proteinExistence type="predicted"/>
<protein>
    <recommendedName>
        <fullName evidence="4">Flagellar protein FlgN</fullName>
    </recommendedName>
</protein>
<evidence type="ECO:0008006" key="4">
    <source>
        <dbReference type="Google" id="ProtNLM"/>
    </source>
</evidence>
<feature type="compositionally biased region" description="Polar residues" evidence="1">
    <location>
        <begin position="94"/>
        <end position="105"/>
    </location>
</feature>
<dbReference type="EMBL" id="JBEPSJ010000003">
    <property type="protein sequence ID" value="MET4583262.1"/>
    <property type="molecule type" value="Genomic_DNA"/>
</dbReference>